<protein>
    <recommendedName>
        <fullName evidence="3">histidine kinase</fullName>
        <ecNumber evidence="3">2.7.13.3</ecNumber>
    </recommendedName>
</protein>
<accession>A0A1I2KEV0</accession>
<dbReference type="InterPro" id="IPR003661">
    <property type="entry name" value="HisK_dim/P_dom"/>
</dbReference>
<evidence type="ECO:0000256" key="9">
    <source>
        <dbReference type="ARBA" id="ARBA00022777"/>
    </source>
</evidence>
<keyword evidence="18" id="KW-1185">Reference proteome</keyword>
<dbReference type="CDD" id="cd06225">
    <property type="entry name" value="HAMP"/>
    <property type="match status" value="1"/>
</dbReference>
<evidence type="ECO:0000313" key="18">
    <source>
        <dbReference type="Proteomes" id="UP000182135"/>
    </source>
</evidence>
<dbReference type="Gene3D" id="1.10.287.130">
    <property type="match status" value="1"/>
</dbReference>
<dbReference type="SMART" id="SM00387">
    <property type="entry name" value="HATPase_c"/>
    <property type="match status" value="1"/>
</dbReference>
<reference evidence="17 18" key="1">
    <citation type="submission" date="2016-10" db="EMBL/GenBank/DDBJ databases">
        <authorList>
            <person name="de Groot N.N."/>
        </authorList>
    </citation>
    <scope>NUCLEOTIDE SEQUENCE [LARGE SCALE GENOMIC DNA]</scope>
    <source>
        <strain evidence="17 18">NLAE-zl-G419</strain>
    </source>
</reference>
<evidence type="ECO:0000256" key="14">
    <source>
        <dbReference type="SAM" id="Phobius"/>
    </source>
</evidence>
<evidence type="ECO:0000256" key="12">
    <source>
        <dbReference type="ARBA" id="ARBA00023012"/>
    </source>
</evidence>
<evidence type="ECO:0000256" key="1">
    <source>
        <dbReference type="ARBA" id="ARBA00000085"/>
    </source>
</evidence>
<dbReference type="RefSeq" id="WP_074844855.1">
    <property type="nucleotide sequence ID" value="NZ_CABMJC010000009.1"/>
</dbReference>
<organism evidence="17 18">
    <name type="scientific">Clostridium cadaveris</name>
    <dbReference type="NCBI Taxonomy" id="1529"/>
    <lineage>
        <taxon>Bacteria</taxon>
        <taxon>Bacillati</taxon>
        <taxon>Bacillota</taxon>
        <taxon>Clostridia</taxon>
        <taxon>Eubacteriales</taxon>
        <taxon>Clostridiaceae</taxon>
        <taxon>Clostridium</taxon>
    </lineage>
</organism>
<keyword evidence="4" id="KW-1003">Cell membrane</keyword>
<evidence type="ECO:0000259" key="16">
    <source>
        <dbReference type="PROSITE" id="PS50885"/>
    </source>
</evidence>
<keyword evidence="5" id="KW-0597">Phosphoprotein</keyword>
<comment type="catalytic activity">
    <reaction evidence="1">
        <text>ATP + protein L-histidine = ADP + protein N-phospho-L-histidine.</text>
        <dbReference type="EC" id="2.7.13.3"/>
    </reaction>
</comment>
<keyword evidence="10" id="KW-0067">ATP-binding</keyword>
<evidence type="ECO:0000256" key="2">
    <source>
        <dbReference type="ARBA" id="ARBA00004651"/>
    </source>
</evidence>
<dbReference type="InterPro" id="IPR036890">
    <property type="entry name" value="HATPase_C_sf"/>
</dbReference>
<evidence type="ECO:0000256" key="8">
    <source>
        <dbReference type="ARBA" id="ARBA00022741"/>
    </source>
</evidence>
<evidence type="ECO:0000256" key="6">
    <source>
        <dbReference type="ARBA" id="ARBA00022679"/>
    </source>
</evidence>
<dbReference type="eggNOG" id="COG2205">
    <property type="taxonomic scope" value="Bacteria"/>
</dbReference>
<dbReference type="PRINTS" id="PR00344">
    <property type="entry name" value="BCTRLSENSOR"/>
</dbReference>
<dbReference type="Proteomes" id="UP000182135">
    <property type="component" value="Unassembled WGS sequence"/>
</dbReference>
<evidence type="ECO:0000313" key="17">
    <source>
        <dbReference type="EMBL" id="SFF65494.1"/>
    </source>
</evidence>
<feature type="transmembrane region" description="Helical" evidence="14">
    <location>
        <begin position="12"/>
        <end position="35"/>
    </location>
</feature>
<dbReference type="InterPro" id="IPR005467">
    <property type="entry name" value="His_kinase_dom"/>
</dbReference>
<dbReference type="SMART" id="SM00388">
    <property type="entry name" value="HisKA"/>
    <property type="match status" value="1"/>
</dbReference>
<dbReference type="InterPro" id="IPR036097">
    <property type="entry name" value="HisK_dim/P_sf"/>
</dbReference>
<dbReference type="GO" id="GO:0000155">
    <property type="term" value="F:phosphorelay sensor kinase activity"/>
    <property type="evidence" value="ECO:0007669"/>
    <property type="project" value="InterPro"/>
</dbReference>
<feature type="domain" description="Histidine kinase" evidence="15">
    <location>
        <begin position="271"/>
        <end position="485"/>
    </location>
</feature>
<evidence type="ECO:0000256" key="4">
    <source>
        <dbReference type="ARBA" id="ARBA00022475"/>
    </source>
</evidence>
<dbReference type="InterPro" id="IPR050398">
    <property type="entry name" value="HssS/ArlS-like"/>
</dbReference>
<dbReference type="OrthoDB" id="9762826at2"/>
<dbReference type="GO" id="GO:0005886">
    <property type="term" value="C:plasma membrane"/>
    <property type="evidence" value="ECO:0007669"/>
    <property type="project" value="UniProtKB-SubCell"/>
</dbReference>
<feature type="domain" description="HAMP" evidence="16">
    <location>
        <begin position="211"/>
        <end position="263"/>
    </location>
</feature>
<keyword evidence="7 14" id="KW-0812">Transmembrane</keyword>
<dbReference type="GO" id="GO:0005524">
    <property type="term" value="F:ATP binding"/>
    <property type="evidence" value="ECO:0007669"/>
    <property type="project" value="UniProtKB-KW"/>
</dbReference>
<dbReference type="STRING" id="1529.SAMN04487885_105151"/>
<dbReference type="PANTHER" id="PTHR45528:SF1">
    <property type="entry name" value="SENSOR HISTIDINE KINASE CPXA"/>
    <property type="match status" value="1"/>
</dbReference>
<dbReference type="PANTHER" id="PTHR45528">
    <property type="entry name" value="SENSOR HISTIDINE KINASE CPXA"/>
    <property type="match status" value="1"/>
</dbReference>
<evidence type="ECO:0000259" key="15">
    <source>
        <dbReference type="PROSITE" id="PS50109"/>
    </source>
</evidence>
<evidence type="ECO:0000256" key="11">
    <source>
        <dbReference type="ARBA" id="ARBA00022989"/>
    </source>
</evidence>
<dbReference type="AlphaFoldDB" id="A0A1I2KEV0"/>
<evidence type="ECO:0000256" key="3">
    <source>
        <dbReference type="ARBA" id="ARBA00012438"/>
    </source>
</evidence>
<evidence type="ECO:0000256" key="7">
    <source>
        <dbReference type="ARBA" id="ARBA00022692"/>
    </source>
</evidence>
<dbReference type="Pfam" id="PF00512">
    <property type="entry name" value="HisKA"/>
    <property type="match status" value="1"/>
</dbReference>
<dbReference type="Gene3D" id="3.30.565.10">
    <property type="entry name" value="Histidine kinase-like ATPase, C-terminal domain"/>
    <property type="match status" value="1"/>
</dbReference>
<dbReference type="EMBL" id="FOOE01000005">
    <property type="protein sequence ID" value="SFF65494.1"/>
    <property type="molecule type" value="Genomic_DNA"/>
</dbReference>
<dbReference type="SUPFAM" id="SSF55874">
    <property type="entry name" value="ATPase domain of HSP90 chaperone/DNA topoisomerase II/histidine kinase"/>
    <property type="match status" value="1"/>
</dbReference>
<dbReference type="Pfam" id="PF02518">
    <property type="entry name" value="HATPase_c"/>
    <property type="match status" value="1"/>
</dbReference>
<proteinExistence type="predicted"/>
<keyword evidence="8" id="KW-0547">Nucleotide-binding</keyword>
<gene>
    <name evidence="17" type="ORF">SAMN04487885_105151</name>
</gene>
<evidence type="ECO:0000256" key="5">
    <source>
        <dbReference type="ARBA" id="ARBA00022553"/>
    </source>
</evidence>
<dbReference type="CDD" id="cd00082">
    <property type="entry name" value="HisKA"/>
    <property type="match status" value="1"/>
</dbReference>
<keyword evidence="13 14" id="KW-0472">Membrane</keyword>
<name>A0A1I2KEV0_9CLOT</name>
<dbReference type="InterPro" id="IPR004358">
    <property type="entry name" value="Sig_transdc_His_kin-like_C"/>
</dbReference>
<keyword evidence="11 14" id="KW-1133">Transmembrane helix</keyword>
<dbReference type="Gene3D" id="6.10.340.10">
    <property type="match status" value="1"/>
</dbReference>
<dbReference type="CDD" id="cd00075">
    <property type="entry name" value="HATPase"/>
    <property type="match status" value="1"/>
</dbReference>
<keyword evidence="6" id="KW-0808">Transferase</keyword>
<evidence type="ECO:0000256" key="13">
    <source>
        <dbReference type="ARBA" id="ARBA00023136"/>
    </source>
</evidence>
<dbReference type="EC" id="2.7.13.3" evidence="3"/>
<keyword evidence="12" id="KW-0902">Two-component regulatory system</keyword>
<dbReference type="PROSITE" id="PS50109">
    <property type="entry name" value="HIS_KIN"/>
    <property type="match status" value="1"/>
</dbReference>
<keyword evidence="9 17" id="KW-0418">Kinase</keyword>
<dbReference type="InterPro" id="IPR003660">
    <property type="entry name" value="HAMP_dom"/>
</dbReference>
<comment type="subcellular location">
    <subcellularLocation>
        <location evidence="2">Cell membrane</location>
        <topology evidence="2">Multi-pass membrane protein</topology>
    </subcellularLocation>
</comment>
<dbReference type="SUPFAM" id="SSF47384">
    <property type="entry name" value="Homodimeric domain of signal transducing histidine kinase"/>
    <property type="match status" value="1"/>
</dbReference>
<dbReference type="PROSITE" id="PS50885">
    <property type="entry name" value="HAMP"/>
    <property type="match status" value="1"/>
</dbReference>
<dbReference type="InterPro" id="IPR003594">
    <property type="entry name" value="HATPase_dom"/>
</dbReference>
<sequence length="486" mass="55256">MKSREISIKWKIFGYLAAFVAILLVLLWLFQIVFLESFYKSIKSKKIKSYGDLIEKNIDNEDLQSLLDRISNQNDVCIRVMDSKGYDKYSIDAIPNCAIHKMHPSQIYGYYEEAKKNNGSVLEISSKEDIKGNGFNEKFFVGKMPPPDMIKEESMIYVKVGKKSDGSEIMIILNSVITPVKTTIETLRVQLIYITIILVVLSLILALFISKKVSRPIIKINDSAKELANGQYDTIFSGKGYREIEELNDTLNYAASELSKVEGLRRELIANISHDLRTPLTMIAGYSEVMRDIPGENTPENVQIIIDETQRLANLVNDILDISKIQSGSHELTIEKFNLTDSIRSVLERYKKLTEQEGYFIKFIEDCEVYVEADEIKLSQVIYNLINNAINYTGDDKLVKVLQKVNGDTVRIEVIDTGKGIPKEDIEYIWDRYYKVDKSHKSATIGTGLGLSIVKTVLDAHDGKYGVTSIENKGSTFWFEIKKVNL</sequence>
<dbReference type="FunFam" id="1.10.287.130:FF:000001">
    <property type="entry name" value="Two-component sensor histidine kinase"/>
    <property type="match status" value="1"/>
</dbReference>
<feature type="transmembrane region" description="Helical" evidence="14">
    <location>
        <begin position="191"/>
        <end position="209"/>
    </location>
</feature>
<dbReference type="FunFam" id="3.30.565.10:FF:000006">
    <property type="entry name" value="Sensor histidine kinase WalK"/>
    <property type="match status" value="1"/>
</dbReference>
<evidence type="ECO:0000256" key="10">
    <source>
        <dbReference type="ARBA" id="ARBA00022840"/>
    </source>
</evidence>